<dbReference type="PANTHER" id="PTHR38585:SF1">
    <property type="entry name" value="TRANSMEMBRANE PROTEIN"/>
    <property type="match status" value="1"/>
</dbReference>
<dbReference type="Proteomes" id="UP001165122">
    <property type="component" value="Unassembled WGS sequence"/>
</dbReference>
<dbReference type="OrthoDB" id="70850at2759"/>
<dbReference type="PANTHER" id="PTHR38585">
    <property type="entry name" value="TRANSMEMBRANE PROTEIN"/>
    <property type="match status" value="1"/>
</dbReference>
<keyword evidence="2" id="KW-1185">Reference proteome</keyword>
<protein>
    <submittedName>
        <fullName evidence="1">Uncharacterized protein</fullName>
    </submittedName>
</protein>
<comment type="caution">
    <text evidence="1">The sequence shown here is derived from an EMBL/GenBank/DDBJ whole genome shotgun (WGS) entry which is preliminary data.</text>
</comment>
<dbReference type="AlphaFoldDB" id="A0A9W6ZT26"/>
<name>A0A9W6ZT26_9STRA</name>
<gene>
    <name evidence="1" type="ORF">TrLO_g7693</name>
</gene>
<reference evidence="2" key="1">
    <citation type="journal article" date="2023" name="Commun. Biol.">
        <title>Genome analysis of Parmales, the sister group of diatoms, reveals the evolutionary specialization of diatoms from phago-mixotrophs to photoautotrophs.</title>
        <authorList>
            <person name="Ban H."/>
            <person name="Sato S."/>
            <person name="Yoshikawa S."/>
            <person name="Yamada K."/>
            <person name="Nakamura Y."/>
            <person name="Ichinomiya M."/>
            <person name="Sato N."/>
            <person name="Blanc-Mathieu R."/>
            <person name="Endo H."/>
            <person name="Kuwata A."/>
            <person name="Ogata H."/>
        </authorList>
    </citation>
    <scope>NUCLEOTIDE SEQUENCE [LARGE SCALE GENOMIC DNA]</scope>
    <source>
        <strain evidence="2">NIES 3700</strain>
    </source>
</reference>
<organism evidence="1 2">
    <name type="scientific">Triparma laevis f. longispina</name>
    <dbReference type="NCBI Taxonomy" id="1714387"/>
    <lineage>
        <taxon>Eukaryota</taxon>
        <taxon>Sar</taxon>
        <taxon>Stramenopiles</taxon>
        <taxon>Ochrophyta</taxon>
        <taxon>Bolidophyceae</taxon>
        <taxon>Parmales</taxon>
        <taxon>Triparmaceae</taxon>
        <taxon>Triparma</taxon>
    </lineage>
</organism>
<accession>A0A9W6ZT26</accession>
<evidence type="ECO:0000313" key="1">
    <source>
        <dbReference type="EMBL" id="GMH56130.1"/>
    </source>
</evidence>
<proteinExistence type="predicted"/>
<sequence>MSSSPSLPSLQTLQSTLTSSPPNLLPLFYSTLTFPAVLQISQLLQSTLQISTSDRLPPLGLPRKMTSGPLTPFNRLSNLIRPSCTVIGCLTIITAGLASSYVYDTMSAHPTSGNTLTNRDYYAHIVRTCLLTSLIFRGLGGRLVSTSPSSLIARGAFYRKGIPATMEYATTAEKIKLSKIFRAYGCHTCGYRPGVMPLTSPLKFHADHVPPLSVVKYLNSKGWRGLINKKISQVFAPQCTNCSKQQGGALSNRLKDGVWKGVNGESIKHFRTRMFWGTGFFVNILKGDNAAVYEGRKVGGWERWRKVEREVEERLERIWKR</sequence>
<evidence type="ECO:0000313" key="2">
    <source>
        <dbReference type="Proteomes" id="UP001165122"/>
    </source>
</evidence>
<dbReference type="EMBL" id="BRXW01000450">
    <property type="protein sequence ID" value="GMH56130.1"/>
    <property type="molecule type" value="Genomic_DNA"/>
</dbReference>